<dbReference type="PROSITE" id="PS51257">
    <property type="entry name" value="PROKAR_LIPOPROTEIN"/>
    <property type="match status" value="1"/>
</dbReference>
<evidence type="ECO:0000313" key="2">
    <source>
        <dbReference type="EMBL" id="TWU11805.1"/>
    </source>
</evidence>
<sequence>MSRTFSLQRTDWLIVCVVLSFSTGCHWLNREECCPTDLKDTYGPCSSEAVRRTPCGPDWHNFGVKPTVWRCGPSDHPQSPAPCPNGCNWEQLKNETPSPSPLEIAPAPSDSMEPTPETHPLAPPSLFPDGTN</sequence>
<dbReference type="Proteomes" id="UP000320735">
    <property type="component" value="Unassembled WGS sequence"/>
</dbReference>
<accession>A0A5C6BIG3</accession>
<evidence type="ECO:0000313" key="3">
    <source>
        <dbReference type="Proteomes" id="UP000320735"/>
    </source>
</evidence>
<comment type="caution">
    <text evidence="2">The sequence shown here is derived from an EMBL/GenBank/DDBJ whole genome shotgun (WGS) entry which is preliminary data.</text>
</comment>
<dbReference type="EMBL" id="SJPP01000001">
    <property type="protein sequence ID" value="TWU11805.1"/>
    <property type="molecule type" value="Genomic_DNA"/>
</dbReference>
<protein>
    <submittedName>
        <fullName evidence="2">Uncharacterized protein</fullName>
    </submittedName>
</protein>
<reference evidence="2 3" key="1">
    <citation type="submission" date="2019-02" db="EMBL/GenBank/DDBJ databases">
        <title>Deep-cultivation of Planctomycetes and their phenomic and genomic characterization uncovers novel biology.</title>
        <authorList>
            <person name="Wiegand S."/>
            <person name="Jogler M."/>
            <person name="Boedeker C."/>
            <person name="Pinto D."/>
            <person name="Vollmers J."/>
            <person name="Rivas-Marin E."/>
            <person name="Kohn T."/>
            <person name="Peeters S.H."/>
            <person name="Heuer A."/>
            <person name="Rast P."/>
            <person name="Oberbeckmann S."/>
            <person name="Bunk B."/>
            <person name="Jeske O."/>
            <person name="Meyerdierks A."/>
            <person name="Storesund J.E."/>
            <person name="Kallscheuer N."/>
            <person name="Luecker S."/>
            <person name="Lage O.M."/>
            <person name="Pohl T."/>
            <person name="Merkel B.J."/>
            <person name="Hornburger P."/>
            <person name="Mueller R.-W."/>
            <person name="Bruemmer F."/>
            <person name="Labrenz M."/>
            <person name="Spormann A.M."/>
            <person name="Op Den Camp H."/>
            <person name="Overmann J."/>
            <person name="Amann R."/>
            <person name="Jetten M.S.M."/>
            <person name="Mascher T."/>
            <person name="Medema M.H."/>
            <person name="Devos D.P."/>
            <person name="Kaster A.-K."/>
            <person name="Ovreas L."/>
            <person name="Rohde M."/>
            <person name="Galperin M.Y."/>
            <person name="Jogler C."/>
        </authorList>
    </citation>
    <scope>NUCLEOTIDE SEQUENCE [LARGE SCALE GENOMIC DNA]</scope>
    <source>
        <strain evidence="2 3">CA54</strain>
    </source>
</reference>
<evidence type="ECO:0000256" key="1">
    <source>
        <dbReference type="SAM" id="MobiDB-lite"/>
    </source>
</evidence>
<organism evidence="2 3">
    <name type="scientific">Symmachiella macrocystis</name>
    <dbReference type="NCBI Taxonomy" id="2527985"/>
    <lineage>
        <taxon>Bacteria</taxon>
        <taxon>Pseudomonadati</taxon>
        <taxon>Planctomycetota</taxon>
        <taxon>Planctomycetia</taxon>
        <taxon>Planctomycetales</taxon>
        <taxon>Planctomycetaceae</taxon>
        <taxon>Symmachiella</taxon>
    </lineage>
</organism>
<dbReference type="AlphaFoldDB" id="A0A5C6BIG3"/>
<gene>
    <name evidence="2" type="ORF">CA54_06160</name>
</gene>
<feature type="region of interest" description="Disordered" evidence="1">
    <location>
        <begin position="73"/>
        <end position="132"/>
    </location>
</feature>
<proteinExistence type="predicted"/>
<keyword evidence="3" id="KW-1185">Reference proteome</keyword>
<name>A0A5C6BIG3_9PLAN</name>
<dbReference type="RefSeq" id="WP_146369357.1">
    <property type="nucleotide sequence ID" value="NZ_SJPP01000001.1"/>
</dbReference>
<dbReference type="OrthoDB" id="283674at2"/>